<dbReference type="Proteomes" id="UP001066276">
    <property type="component" value="Chromosome 8"/>
</dbReference>
<keyword evidence="3" id="KW-1185">Reference proteome</keyword>
<feature type="compositionally biased region" description="Polar residues" evidence="1">
    <location>
        <begin position="94"/>
        <end position="103"/>
    </location>
</feature>
<dbReference type="AlphaFoldDB" id="A0AAV7NF77"/>
<reference evidence="2" key="1">
    <citation type="journal article" date="2022" name="bioRxiv">
        <title>Sequencing and chromosome-scale assembly of the giantPleurodeles waltlgenome.</title>
        <authorList>
            <person name="Brown T."/>
            <person name="Elewa A."/>
            <person name="Iarovenko S."/>
            <person name="Subramanian E."/>
            <person name="Araus A.J."/>
            <person name="Petzold A."/>
            <person name="Susuki M."/>
            <person name="Suzuki K.-i.T."/>
            <person name="Hayashi T."/>
            <person name="Toyoda A."/>
            <person name="Oliveira C."/>
            <person name="Osipova E."/>
            <person name="Leigh N.D."/>
            <person name="Simon A."/>
            <person name="Yun M.H."/>
        </authorList>
    </citation>
    <scope>NUCLEOTIDE SEQUENCE</scope>
    <source>
        <strain evidence="2">20211129_DDA</strain>
        <tissue evidence="2">Liver</tissue>
    </source>
</reference>
<protein>
    <submittedName>
        <fullName evidence="2">Uncharacterized protein</fullName>
    </submittedName>
</protein>
<feature type="region of interest" description="Disordered" evidence="1">
    <location>
        <begin position="1"/>
        <end position="46"/>
    </location>
</feature>
<proteinExistence type="predicted"/>
<sequence length="169" mass="17688">MPTYLGPGGSRCPFPSSSSLKSQIIGGLEPAPSTRQCGHCPSGRAIRFPRAIPSPVQLDFSSARHHGPSPPSQRLVFPAARRRGAPGAPALQSLPPQATTHATVHSGAVPAYEHHLYRGSPQLGPTDPPGPSGGRAAQLGLASRRSHATALRGRGLSRLDFKVPLRPNL</sequence>
<comment type="caution">
    <text evidence="2">The sequence shown here is derived from an EMBL/GenBank/DDBJ whole genome shotgun (WGS) entry which is preliminary data.</text>
</comment>
<name>A0AAV7NF77_PLEWA</name>
<feature type="region of interest" description="Disordered" evidence="1">
    <location>
        <begin position="56"/>
        <end position="75"/>
    </location>
</feature>
<gene>
    <name evidence="2" type="ORF">NDU88_002038</name>
</gene>
<dbReference type="EMBL" id="JANPWB010000012">
    <property type="protein sequence ID" value="KAJ1113797.1"/>
    <property type="molecule type" value="Genomic_DNA"/>
</dbReference>
<evidence type="ECO:0000313" key="2">
    <source>
        <dbReference type="EMBL" id="KAJ1113797.1"/>
    </source>
</evidence>
<feature type="region of interest" description="Disordered" evidence="1">
    <location>
        <begin position="80"/>
        <end position="157"/>
    </location>
</feature>
<evidence type="ECO:0000256" key="1">
    <source>
        <dbReference type="SAM" id="MobiDB-lite"/>
    </source>
</evidence>
<organism evidence="2 3">
    <name type="scientific">Pleurodeles waltl</name>
    <name type="common">Iberian ribbed newt</name>
    <dbReference type="NCBI Taxonomy" id="8319"/>
    <lineage>
        <taxon>Eukaryota</taxon>
        <taxon>Metazoa</taxon>
        <taxon>Chordata</taxon>
        <taxon>Craniata</taxon>
        <taxon>Vertebrata</taxon>
        <taxon>Euteleostomi</taxon>
        <taxon>Amphibia</taxon>
        <taxon>Batrachia</taxon>
        <taxon>Caudata</taxon>
        <taxon>Salamandroidea</taxon>
        <taxon>Salamandridae</taxon>
        <taxon>Pleurodelinae</taxon>
        <taxon>Pleurodeles</taxon>
    </lineage>
</organism>
<accession>A0AAV7NF77</accession>
<evidence type="ECO:0000313" key="3">
    <source>
        <dbReference type="Proteomes" id="UP001066276"/>
    </source>
</evidence>